<dbReference type="Gene3D" id="2.60.120.200">
    <property type="match status" value="1"/>
</dbReference>
<gene>
    <name evidence="2" type="ORF">Abiwalacus_13980</name>
</gene>
<protein>
    <recommendedName>
        <fullName evidence="4">PEP-CTERM protein-sorting domain-containing protein</fullName>
    </recommendedName>
</protein>
<sequence length="267" mass="27520">MKIKSISALLAALGCSVSLGATTTITDFSGLLGGTSQDGISLIGINATATGTGGLSLNNGSLDFTMTGATNRPNISANQSFSVALTFDLSTLNAATDSTLFSAQFGTGAYAGLFGAQYKEGGVHFGYWGTSQTNGKYGTTDPTVSVTGNTGNLSVVWTKTSDNNVNLDVYLDSSKIGSITSNGGGINFSKQLEHLFVGGKGTTDSGSITNSFTTSSDLTLEGMQIVTGGVMDENAFKSYYNQLVPEPATASLSLLGLSVLMLRRRRS</sequence>
<dbReference type="NCBIfam" id="TIGR02595">
    <property type="entry name" value="PEP_CTERM"/>
    <property type="match status" value="1"/>
</dbReference>
<evidence type="ECO:0000256" key="1">
    <source>
        <dbReference type="SAM" id="SignalP"/>
    </source>
</evidence>
<dbReference type="RefSeq" id="WP_215436793.1">
    <property type="nucleotide sequence ID" value="NZ_AP025943.1"/>
</dbReference>
<dbReference type="Proteomes" id="UP001062263">
    <property type="component" value="Chromosome"/>
</dbReference>
<evidence type="ECO:0000313" key="2">
    <source>
        <dbReference type="EMBL" id="BDL43824.1"/>
    </source>
</evidence>
<name>A0ABM7ZGN3_9BACT</name>
<dbReference type="InterPro" id="IPR013424">
    <property type="entry name" value="Ice-binding_C"/>
</dbReference>
<keyword evidence="3" id="KW-1185">Reference proteome</keyword>
<feature type="chain" id="PRO_5047276514" description="PEP-CTERM protein-sorting domain-containing protein" evidence="1">
    <location>
        <begin position="21"/>
        <end position="267"/>
    </location>
</feature>
<evidence type="ECO:0000313" key="3">
    <source>
        <dbReference type="Proteomes" id="UP001062263"/>
    </source>
</evidence>
<reference evidence="2" key="1">
    <citation type="submission" date="2022-06" db="EMBL/GenBank/DDBJ databases">
        <title>Akkermansia biwalacus sp. nov., an anaerobic mucin-degrading bacterium isolated from human intestine.</title>
        <authorList>
            <person name="Kobayashi Y."/>
            <person name="Inoue S."/>
            <person name="Kawahara T."/>
            <person name="Kohda N."/>
        </authorList>
    </citation>
    <scope>NUCLEOTIDE SEQUENCE</scope>
    <source>
        <strain evidence="2">WON2089</strain>
    </source>
</reference>
<keyword evidence="1" id="KW-0732">Signal</keyword>
<organism evidence="2 3">
    <name type="scientific">Akkermansia biwaensis</name>
    <dbReference type="NCBI Taxonomy" id="2946555"/>
    <lineage>
        <taxon>Bacteria</taxon>
        <taxon>Pseudomonadati</taxon>
        <taxon>Verrucomicrobiota</taxon>
        <taxon>Verrucomicrobiia</taxon>
        <taxon>Verrucomicrobiales</taxon>
        <taxon>Akkermansiaceae</taxon>
        <taxon>Akkermansia</taxon>
    </lineage>
</organism>
<feature type="signal peptide" evidence="1">
    <location>
        <begin position="1"/>
        <end position="20"/>
    </location>
</feature>
<accession>A0ABM7ZGN3</accession>
<dbReference type="PROSITE" id="PS51257">
    <property type="entry name" value="PROKAR_LIPOPROTEIN"/>
    <property type="match status" value="1"/>
</dbReference>
<proteinExistence type="predicted"/>
<evidence type="ECO:0008006" key="4">
    <source>
        <dbReference type="Google" id="ProtNLM"/>
    </source>
</evidence>
<dbReference type="EMBL" id="AP025943">
    <property type="protein sequence ID" value="BDL43824.1"/>
    <property type="molecule type" value="Genomic_DNA"/>
</dbReference>